<accession>A0A4R2RPH9</accession>
<protein>
    <submittedName>
        <fullName evidence="1">Uncharacterized protein</fullName>
    </submittedName>
</protein>
<dbReference type="AlphaFoldDB" id="A0A4R2RPH9"/>
<reference evidence="1 2" key="1">
    <citation type="submission" date="2019-03" db="EMBL/GenBank/DDBJ databases">
        <title>Genomic Encyclopedia of Type Strains, Phase IV (KMG-IV): sequencing the most valuable type-strain genomes for metagenomic binning, comparative biology and taxonomic classification.</title>
        <authorList>
            <person name="Goeker M."/>
        </authorList>
    </citation>
    <scope>NUCLEOTIDE SEQUENCE [LARGE SCALE GENOMIC DNA]</scope>
    <source>
        <strain evidence="1 2">DSM 11170</strain>
    </source>
</reference>
<dbReference type="Proteomes" id="UP000294813">
    <property type="component" value="Unassembled WGS sequence"/>
</dbReference>
<evidence type="ECO:0000313" key="2">
    <source>
        <dbReference type="Proteomes" id="UP000294813"/>
    </source>
</evidence>
<keyword evidence="2" id="KW-1185">Reference proteome</keyword>
<organism evidence="1 2">
    <name type="scientific">Heliophilum fasciatum</name>
    <dbReference type="NCBI Taxonomy" id="35700"/>
    <lineage>
        <taxon>Bacteria</taxon>
        <taxon>Bacillati</taxon>
        <taxon>Bacillota</taxon>
        <taxon>Clostridia</taxon>
        <taxon>Eubacteriales</taxon>
        <taxon>Heliobacteriaceae</taxon>
        <taxon>Heliophilum</taxon>
    </lineage>
</organism>
<comment type="caution">
    <text evidence="1">The sequence shown here is derived from an EMBL/GenBank/DDBJ whole genome shotgun (WGS) entry which is preliminary data.</text>
</comment>
<name>A0A4R2RPH9_9FIRM</name>
<sequence>MNPPKIVVCYESVDRGLLRYQRSTMVQELQGYGGLLVLR</sequence>
<evidence type="ECO:0000313" key="1">
    <source>
        <dbReference type="EMBL" id="TCP64958.1"/>
    </source>
</evidence>
<proteinExistence type="predicted"/>
<gene>
    <name evidence="1" type="ORF">EDD73_10728</name>
</gene>
<dbReference type="EMBL" id="SLXT01000007">
    <property type="protein sequence ID" value="TCP64958.1"/>
    <property type="molecule type" value="Genomic_DNA"/>
</dbReference>